<name>A0ACB9GLD8_9ASTR</name>
<evidence type="ECO:0000313" key="2">
    <source>
        <dbReference type="Proteomes" id="UP001056120"/>
    </source>
</evidence>
<organism evidence="1 2">
    <name type="scientific">Smallanthus sonchifolius</name>
    <dbReference type="NCBI Taxonomy" id="185202"/>
    <lineage>
        <taxon>Eukaryota</taxon>
        <taxon>Viridiplantae</taxon>
        <taxon>Streptophyta</taxon>
        <taxon>Embryophyta</taxon>
        <taxon>Tracheophyta</taxon>
        <taxon>Spermatophyta</taxon>
        <taxon>Magnoliopsida</taxon>
        <taxon>eudicotyledons</taxon>
        <taxon>Gunneridae</taxon>
        <taxon>Pentapetalae</taxon>
        <taxon>asterids</taxon>
        <taxon>campanulids</taxon>
        <taxon>Asterales</taxon>
        <taxon>Asteraceae</taxon>
        <taxon>Asteroideae</taxon>
        <taxon>Heliantheae alliance</taxon>
        <taxon>Millerieae</taxon>
        <taxon>Smallanthus</taxon>
    </lineage>
</organism>
<reference evidence="2" key="1">
    <citation type="journal article" date="2022" name="Mol. Ecol. Resour.">
        <title>The genomes of chicory, endive, great burdock and yacon provide insights into Asteraceae palaeo-polyploidization history and plant inulin production.</title>
        <authorList>
            <person name="Fan W."/>
            <person name="Wang S."/>
            <person name="Wang H."/>
            <person name="Wang A."/>
            <person name="Jiang F."/>
            <person name="Liu H."/>
            <person name="Zhao H."/>
            <person name="Xu D."/>
            <person name="Zhang Y."/>
        </authorList>
    </citation>
    <scope>NUCLEOTIDE SEQUENCE [LARGE SCALE GENOMIC DNA]</scope>
    <source>
        <strain evidence="2">cv. Yunnan</strain>
    </source>
</reference>
<comment type="caution">
    <text evidence="1">The sequence shown here is derived from an EMBL/GenBank/DDBJ whole genome shotgun (WGS) entry which is preliminary data.</text>
</comment>
<dbReference type="EMBL" id="CM042031">
    <property type="protein sequence ID" value="KAI3783988.1"/>
    <property type="molecule type" value="Genomic_DNA"/>
</dbReference>
<protein>
    <submittedName>
        <fullName evidence="1">Uncharacterized protein</fullName>
    </submittedName>
</protein>
<keyword evidence="2" id="KW-1185">Reference proteome</keyword>
<reference evidence="1 2" key="2">
    <citation type="journal article" date="2022" name="Mol. Ecol. Resour.">
        <title>The genomes of chicory, endive, great burdock and yacon provide insights into Asteraceae paleo-polyploidization history and plant inulin production.</title>
        <authorList>
            <person name="Fan W."/>
            <person name="Wang S."/>
            <person name="Wang H."/>
            <person name="Wang A."/>
            <person name="Jiang F."/>
            <person name="Liu H."/>
            <person name="Zhao H."/>
            <person name="Xu D."/>
            <person name="Zhang Y."/>
        </authorList>
    </citation>
    <scope>NUCLEOTIDE SEQUENCE [LARGE SCALE GENOMIC DNA]</scope>
    <source>
        <strain evidence="2">cv. Yunnan</strain>
        <tissue evidence="1">Leaves</tissue>
    </source>
</reference>
<dbReference type="Proteomes" id="UP001056120">
    <property type="component" value="Linkage Group LG14"/>
</dbReference>
<proteinExistence type="predicted"/>
<accession>A0ACB9GLD8</accession>
<gene>
    <name evidence="1" type="ORF">L1987_43079</name>
</gene>
<evidence type="ECO:0000313" key="1">
    <source>
        <dbReference type="EMBL" id="KAI3783988.1"/>
    </source>
</evidence>
<sequence>MLSLTNFVHDTGDSSLSPNSPNAPHLQPATTVPNANQVPSCALCDEAQPPLTNQPTNEPETDQTQPSNITGPVLSSAHVPRAQVPVPLASTVEESDPASVNIPPSAGHPKTTRSKADIVLVYVLIDLGSYDRYFLTCKQIITKPSG</sequence>